<evidence type="ECO:0000313" key="2">
    <source>
        <dbReference type="EMBL" id="EDN95976.1"/>
    </source>
</evidence>
<dbReference type="InParanoid" id="A7F2N4"/>
<feature type="coiled-coil region" evidence="1">
    <location>
        <begin position="213"/>
        <end position="253"/>
    </location>
</feature>
<protein>
    <submittedName>
        <fullName evidence="2">Uncharacterized protein</fullName>
    </submittedName>
</protein>
<proteinExistence type="predicted"/>
<dbReference type="HOGENOM" id="CLU_819300_0_0_1"/>
<name>A7F2N4_SCLS1</name>
<keyword evidence="3" id="KW-1185">Reference proteome</keyword>
<dbReference type="AlphaFoldDB" id="A7F2N4"/>
<evidence type="ECO:0000313" key="3">
    <source>
        <dbReference type="Proteomes" id="UP000001312"/>
    </source>
</evidence>
<evidence type="ECO:0000256" key="1">
    <source>
        <dbReference type="SAM" id="Coils"/>
    </source>
</evidence>
<accession>A7F2N4</accession>
<dbReference type="EMBL" id="CH476639">
    <property type="protein sequence ID" value="EDN95976.1"/>
    <property type="molecule type" value="Genomic_DNA"/>
</dbReference>
<keyword evidence="1" id="KW-0175">Coiled coil</keyword>
<dbReference type="KEGG" id="ssl:SS1G_12182"/>
<gene>
    <name evidence="2" type="ORF">SS1G_12182</name>
</gene>
<dbReference type="Proteomes" id="UP000001312">
    <property type="component" value="Unassembled WGS sequence"/>
</dbReference>
<organism evidence="2 3">
    <name type="scientific">Sclerotinia sclerotiorum (strain ATCC 18683 / 1980 / Ss-1)</name>
    <name type="common">White mold</name>
    <name type="synonym">Whetzelinia sclerotiorum</name>
    <dbReference type="NCBI Taxonomy" id="665079"/>
    <lineage>
        <taxon>Eukaryota</taxon>
        <taxon>Fungi</taxon>
        <taxon>Dikarya</taxon>
        <taxon>Ascomycota</taxon>
        <taxon>Pezizomycotina</taxon>
        <taxon>Leotiomycetes</taxon>
        <taxon>Helotiales</taxon>
        <taxon>Sclerotiniaceae</taxon>
        <taxon>Sclerotinia</taxon>
    </lineage>
</organism>
<dbReference type="GeneID" id="5483178"/>
<reference evidence="3" key="1">
    <citation type="journal article" date="2011" name="PLoS Genet.">
        <title>Genomic analysis of the necrotrophic fungal pathogens Sclerotinia sclerotiorum and Botrytis cinerea.</title>
        <authorList>
            <person name="Amselem J."/>
            <person name="Cuomo C.A."/>
            <person name="van Kan J.A."/>
            <person name="Viaud M."/>
            <person name="Benito E.P."/>
            <person name="Couloux A."/>
            <person name="Coutinho P.M."/>
            <person name="de Vries R.P."/>
            <person name="Dyer P.S."/>
            <person name="Fillinger S."/>
            <person name="Fournier E."/>
            <person name="Gout L."/>
            <person name="Hahn M."/>
            <person name="Kohn L."/>
            <person name="Lapalu N."/>
            <person name="Plummer K.M."/>
            <person name="Pradier J.M."/>
            <person name="Quevillon E."/>
            <person name="Sharon A."/>
            <person name="Simon A."/>
            <person name="ten Have A."/>
            <person name="Tudzynski B."/>
            <person name="Tudzynski P."/>
            <person name="Wincker P."/>
            <person name="Andrew M."/>
            <person name="Anthouard V."/>
            <person name="Beever R.E."/>
            <person name="Beffa R."/>
            <person name="Benoit I."/>
            <person name="Bouzid O."/>
            <person name="Brault B."/>
            <person name="Chen Z."/>
            <person name="Choquer M."/>
            <person name="Collemare J."/>
            <person name="Cotton P."/>
            <person name="Danchin E.G."/>
            <person name="Da Silva C."/>
            <person name="Gautier A."/>
            <person name="Giraud C."/>
            <person name="Giraud T."/>
            <person name="Gonzalez C."/>
            <person name="Grossetete S."/>
            <person name="Guldener U."/>
            <person name="Henrissat B."/>
            <person name="Howlett B.J."/>
            <person name="Kodira C."/>
            <person name="Kretschmer M."/>
            <person name="Lappartient A."/>
            <person name="Leroch M."/>
            <person name="Levis C."/>
            <person name="Mauceli E."/>
            <person name="Neuveglise C."/>
            <person name="Oeser B."/>
            <person name="Pearson M."/>
            <person name="Poulain J."/>
            <person name="Poussereau N."/>
            <person name="Quesneville H."/>
            <person name="Rascle C."/>
            <person name="Schumacher J."/>
            <person name="Segurens B."/>
            <person name="Sexton A."/>
            <person name="Silva E."/>
            <person name="Sirven C."/>
            <person name="Soanes D.M."/>
            <person name="Talbot N.J."/>
            <person name="Templeton M."/>
            <person name="Yandava C."/>
            <person name="Yarden O."/>
            <person name="Zeng Q."/>
            <person name="Rollins J.A."/>
            <person name="Lebrun M.H."/>
            <person name="Dickman M."/>
        </authorList>
    </citation>
    <scope>NUCLEOTIDE SEQUENCE [LARGE SCALE GENOMIC DNA]</scope>
    <source>
        <strain evidence="3">ATCC 18683 / 1980 / Ss-1</strain>
    </source>
</reference>
<dbReference type="RefSeq" id="XP_001587152.1">
    <property type="nucleotide sequence ID" value="XM_001587102.1"/>
</dbReference>
<sequence length="339" mass="39729">MTIDDCHLNPYAARRVLWAGDRAHIPLQPLCCTYSQAADLIADNITNVLQGATGHPPHDPFQKVKQNWNRSGLSDLKNIIKSPWLKGKTEQDLLDLYFSYFNVMIFGGALNTLRCTMKLEEPNPEQRAQFVLGTTVDKRTEKDTTRHNIRCHISVFGFVRQRLRMDIRLGREEALGLELIVGNKEIWYVDLGEMGMDRDTVDREMDWFAQVFLDDLEERKRIERENDERLEKLEKERLLRERKEKEKKDKVERERPAREAKEKKLQRDVKIAILKDLRKKSIRGNWKVFKRSEERGERVRGRKRMVGGKAKVADLEGFAGVKWDGVGKKENKSREFSYD</sequence>